<dbReference type="EMBL" id="CADCXU010033109">
    <property type="protein sequence ID" value="CAB0018686.1"/>
    <property type="molecule type" value="Genomic_DNA"/>
</dbReference>
<accession>A0A6H5HL30</accession>
<dbReference type="Proteomes" id="UP000479000">
    <property type="component" value="Unassembled WGS sequence"/>
</dbReference>
<gene>
    <name evidence="2" type="ORF">NTEN_LOCUS22483</name>
</gene>
<name>A0A6H5HL30_9HEMI</name>
<evidence type="ECO:0000256" key="1">
    <source>
        <dbReference type="SAM" id="MobiDB-lite"/>
    </source>
</evidence>
<keyword evidence="3" id="KW-1185">Reference proteome</keyword>
<reference evidence="2 3" key="1">
    <citation type="submission" date="2020-02" db="EMBL/GenBank/DDBJ databases">
        <authorList>
            <person name="Ferguson B K."/>
        </authorList>
    </citation>
    <scope>NUCLEOTIDE SEQUENCE [LARGE SCALE GENOMIC DNA]</scope>
</reference>
<evidence type="ECO:0000313" key="3">
    <source>
        <dbReference type="Proteomes" id="UP000479000"/>
    </source>
</evidence>
<feature type="region of interest" description="Disordered" evidence="1">
    <location>
        <begin position="16"/>
        <end position="40"/>
    </location>
</feature>
<sequence>MYYTKIHGMQCNVRKLRKRRGSSSEVHGNLGEGRRTSEGRAGLLNRRLRIAVQGTRNLNPYPDVPTQGLAGLLPSGNQNYKRNRRTLVQFHHLVP</sequence>
<proteinExistence type="predicted"/>
<protein>
    <submittedName>
        <fullName evidence="2">Uncharacterized protein</fullName>
    </submittedName>
</protein>
<dbReference type="AlphaFoldDB" id="A0A6H5HL30"/>
<evidence type="ECO:0000313" key="2">
    <source>
        <dbReference type="EMBL" id="CAB0018686.1"/>
    </source>
</evidence>
<feature type="non-terminal residue" evidence="2">
    <location>
        <position position="95"/>
    </location>
</feature>
<organism evidence="2 3">
    <name type="scientific">Nesidiocoris tenuis</name>
    <dbReference type="NCBI Taxonomy" id="355587"/>
    <lineage>
        <taxon>Eukaryota</taxon>
        <taxon>Metazoa</taxon>
        <taxon>Ecdysozoa</taxon>
        <taxon>Arthropoda</taxon>
        <taxon>Hexapoda</taxon>
        <taxon>Insecta</taxon>
        <taxon>Pterygota</taxon>
        <taxon>Neoptera</taxon>
        <taxon>Paraneoptera</taxon>
        <taxon>Hemiptera</taxon>
        <taxon>Heteroptera</taxon>
        <taxon>Panheteroptera</taxon>
        <taxon>Cimicomorpha</taxon>
        <taxon>Miridae</taxon>
        <taxon>Dicyphina</taxon>
        <taxon>Nesidiocoris</taxon>
    </lineage>
</organism>